<keyword evidence="2" id="KW-1185">Reference proteome</keyword>
<dbReference type="AlphaFoldDB" id="A0AAV6IWN2"/>
<dbReference type="EMBL" id="JACTNZ010000009">
    <property type="protein sequence ID" value="KAG5531240.1"/>
    <property type="molecule type" value="Genomic_DNA"/>
</dbReference>
<reference evidence="1" key="1">
    <citation type="submission" date="2020-08" db="EMBL/GenBank/DDBJ databases">
        <title>Plant Genome Project.</title>
        <authorList>
            <person name="Zhang R.-G."/>
        </authorList>
    </citation>
    <scope>NUCLEOTIDE SEQUENCE</scope>
    <source>
        <strain evidence="1">WSP0</strain>
        <tissue evidence="1">Leaf</tissue>
    </source>
</reference>
<dbReference type="Proteomes" id="UP000823749">
    <property type="component" value="Chromosome 9"/>
</dbReference>
<evidence type="ECO:0000313" key="2">
    <source>
        <dbReference type="Proteomes" id="UP000823749"/>
    </source>
</evidence>
<gene>
    <name evidence="1" type="ORF">RHGRI_026005</name>
</gene>
<evidence type="ECO:0000313" key="1">
    <source>
        <dbReference type="EMBL" id="KAG5531240.1"/>
    </source>
</evidence>
<protein>
    <submittedName>
        <fullName evidence="1">Uncharacterized protein</fullName>
    </submittedName>
</protein>
<accession>A0AAV6IWN2</accession>
<sequence length="89" mass="10462">MQYKSINEFNHERQKTIQCFTRSIATISIKGEGNLYCLAIVKSGDINIIGRKCLDMVKYYVAYSQYLREILSPFMYIIYYANFSFYGLV</sequence>
<name>A0AAV6IWN2_9ERIC</name>
<comment type="caution">
    <text evidence="1">The sequence shown here is derived from an EMBL/GenBank/DDBJ whole genome shotgun (WGS) entry which is preliminary data.</text>
</comment>
<proteinExistence type="predicted"/>
<organism evidence="1 2">
    <name type="scientific">Rhododendron griersonianum</name>
    <dbReference type="NCBI Taxonomy" id="479676"/>
    <lineage>
        <taxon>Eukaryota</taxon>
        <taxon>Viridiplantae</taxon>
        <taxon>Streptophyta</taxon>
        <taxon>Embryophyta</taxon>
        <taxon>Tracheophyta</taxon>
        <taxon>Spermatophyta</taxon>
        <taxon>Magnoliopsida</taxon>
        <taxon>eudicotyledons</taxon>
        <taxon>Gunneridae</taxon>
        <taxon>Pentapetalae</taxon>
        <taxon>asterids</taxon>
        <taxon>Ericales</taxon>
        <taxon>Ericaceae</taxon>
        <taxon>Ericoideae</taxon>
        <taxon>Rhodoreae</taxon>
        <taxon>Rhododendron</taxon>
    </lineage>
</organism>